<reference evidence="2" key="1">
    <citation type="submission" date="2017-07" db="EMBL/GenBank/DDBJ databases">
        <title>Taro Niue Genome Assembly and Annotation.</title>
        <authorList>
            <person name="Atibalentja N."/>
            <person name="Keating K."/>
            <person name="Fields C.J."/>
        </authorList>
    </citation>
    <scope>NUCLEOTIDE SEQUENCE</scope>
    <source>
        <strain evidence="2">Niue_2</strain>
        <tissue evidence="2">Leaf</tissue>
    </source>
</reference>
<gene>
    <name evidence="2" type="ORF">Taro_003467</name>
</gene>
<keyword evidence="3" id="KW-1185">Reference proteome</keyword>
<evidence type="ECO:0000313" key="2">
    <source>
        <dbReference type="EMBL" id="MQL71144.1"/>
    </source>
</evidence>
<dbReference type="EMBL" id="NMUH01000089">
    <property type="protein sequence ID" value="MQL71144.1"/>
    <property type="molecule type" value="Genomic_DNA"/>
</dbReference>
<evidence type="ECO:0000256" key="1">
    <source>
        <dbReference type="SAM" id="MobiDB-lite"/>
    </source>
</evidence>
<feature type="region of interest" description="Disordered" evidence="1">
    <location>
        <begin position="1"/>
        <end position="45"/>
    </location>
</feature>
<evidence type="ECO:0000313" key="3">
    <source>
        <dbReference type="Proteomes" id="UP000652761"/>
    </source>
</evidence>
<accession>A0A843TNR1</accession>
<dbReference type="Proteomes" id="UP000652761">
    <property type="component" value="Unassembled WGS sequence"/>
</dbReference>
<name>A0A843TNR1_COLES</name>
<sequence>MPSRHGPRSPPPHALPKWVGGGVEAMGRPTSRWGRDRPSRRWSQSGCCWDSQWTRRPHRVPPLCHPRATAIGDGWFPGASRSSDGREWPVSVAGLFRGRRRPLYAGVRNQSRVLIGGMGGAWMAPGLPKSSRGHVKDLSVLSLV</sequence>
<dbReference type="AlphaFoldDB" id="A0A843TNR1"/>
<organism evidence="2 3">
    <name type="scientific">Colocasia esculenta</name>
    <name type="common">Wild taro</name>
    <name type="synonym">Arum esculentum</name>
    <dbReference type="NCBI Taxonomy" id="4460"/>
    <lineage>
        <taxon>Eukaryota</taxon>
        <taxon>Viridiplantae</taxon>
        <taxon>Streptophyta</taxon>
        <taxon>Embryophyta</taxon>
        <taxon>Tracheophyta</taxon>
        <taxon>Spermatophyta</taxon>
        <taxon>Magnoliopsida</taxon>
        <taxon>Liliopsida</taxon>
        <taxon>Araceae</taxon>
        <taxon>Aroideae</taxon>
        <taxon>Colocasieae</taxon>
        <taxon>Colocasia</taxon>
    </lineage>
</organism>
<proteinExistence type="predicted"/>
<protein>
    <submittedName>
        <fullName evidence="2">Uncharacterized protein</fullName>
    </submittedName>
</protein>
<comment type="caution">
    <text evidence="2">The sequence shown here is derived from an EMBL/GenBank/DDBJ whole genome shotgun (WGS) entry which is preliminary data.</text>
</comment>